<sequence length="204" mass="22406">MAKSEYLLLNLLQVPIFNSQFPSPDGDIIDCVLIHLQLAFDIPILKATGPLDPPQIPNGNKNGGIETEVKQLWNSKGESCPQGTIPIRRQTESEIFTSDSISTFGKRTSRNDFSPSDNGHEHAIGYVTDGEFYGAKARLNVWAPNVTRVGEFSLSQIWVIADVPTHSLSTFEAGWQGPTKPTLNSTQNANPTLPLPHIFVFFGT</sequence>
<dbReference type="PANTHER" id="PTHR31589">
    <property type="entry name" value="PROTEIN, PUTATIVE (DUF239)-RELATED-RELATED"/>
    <property type="match status" value="1"/>
</dbReference>
<dbReference type="InterPro" id="IPR004314">
    <property type="entry name" value="Neprosin"/>
</dbReference>
<accession>A0AAU9N7C7</accession>
<dbReference type="InterPro" id="IPR053168">
    <property type="entry name" value="Glutamic_endopeptidase"/>
</dbReference>
<evidence type="ECO:0000313" key="3">
    <source>
        <dbReference type="Proteomes" id="UP001157418"/>
    </source>
</evidence>
<dbReference type="Proteomes" id="UP001157418">
    <property type="component" value="Unassembled WGS sequence"/>
</dbReference>
<evidence type="ECO:0000313" key="2">
    <source>
        <dbReference type="EMBL" id="CAH1433952.1"/>
    </source>
</evidence>
<proteinExistence type="predicted"/>
<comment type="caution">
    <text evidence="2">The sequence shown here is derived from an EMBL/GenBank/DDBJ whole genome shotgun (WGS) entry which is preliminary data.</text>
</comment>
<dbReference type="EMBL" id="CAKMRJ010003334">
    <property type="protein sequence ID" value="CAH1433952.1"/>
    <property type="molecule type" value="Genomic_DNA"/>
</dbReference>
<gene>
    <name evidence="2" type="ORF">LVIROSA_LOCUS20508</name>
</gene>
<dbReference type="InterPro" id="IPR025521">
    <property type="entry name" value="Neprosin_propep"/>
</dbReference>
<dbReference type="AlphaFoldDB" id="A0AAU9N7C7"/>
<protein>
    <recommendedName>
        <fullName evidence="1">Neprosin PEP catalytic domain-containing protein</fullName>
    </recommendedName>
</protein>
<reference evidence="2 3" key="1">
    <citation type="submission" date="2022-01" db="EMBL/GenBank/DDBJ databases">
        <authorList>
            <person name="Xiong W."/>
            <person name="Schranz E."/>
        </authorList>
    </citation>
    <scope>NUCLEOTIDE SEQUENCE [LARGE SCALE GENOMIC DNA]</scope>
</reference>
<dbReference type="PANTHER" id="PTHR31589:SF253">
    <property type="entry name" value="NEPROSIN"/>
    <property type="match status" value="1"/>
</dbReference>
<organism evidence="2 3">
    <name type="scientific">Lactuca virosa</name>
    <dbReference type="NCBI Taxonomy" id="75947"/>
    <lineage>
        <taxon>Eukaryota</taxon>
        <taxon>Viridiplantae</taxon>
        <taxon>Streptophyta</taxon>
        <taxon>Embryophyta</taxon>
        <taxon>Tracheophyta</taxon>
        <taxon>Spermatophyta</taxon>
        <taxon>Magnoliopsida</taxon>
        <taxon>eudicotyledons</taxon>
        <taxon>Gunneridae</taxon>
        <taxon>Pentapetalae</taxon>
        <taxon>asterids</taxon>
        <taxon>campanulids</taxon>
        <taxon>Asterales</taxon>
        <taxon>Asteraceae</taxon>
        <taxon>Cichorioideae</taxon>
        <taxon>Cichorieae</taxon>
        <taxon>Lactucinae</taxon>
        <taxon>Lactuca</taxon>
    </lineage>
</organism>
<dbReference type="Pfam" id="PF14365">
    <property type="entry name" value="Neprosin_AP"/>
    <property type="match status" value="1"/>
</dbReference>
<dbReference type="PROSITE" id="PS52045">
    <property type="entry name" value="NEPROSIN_PEP_CD"/>
    <property type="match status" value="1"/>
</dbReference>
<name>A0AAU9N7C7_9ASTR</name>
<evidence type="ECO:0000259" key="1">
    <source>
        <dbReference type="PROSITE" id="PS52045"/>
    </source>
</evidence>
<keyword evidence="3" id="KW-1185">Reference proteome</keyword>
<feature type="domain" description="Neprosin PEP catalytic" evidence="1">
    <location>
        <begin position="114"/>
        <end position="204"/>
    </location>
</feature>